<proteinExistence type="predicted"/>
<feature type="compositionally biased region" description="Basic and acidic residues" evidence="1">
    <location>
        <begin position="49"/>
        <end position="65"/>
    </location>
</feature>
<reference evidence="2 3" key="1">
    <citation type="journal article" date="2014" name="Am. J. Bot.">
        <title>Genome assembly and annotation for red clover (Trifolium pratense; Fabaceae).</title>
        <authorList>
            <person name="Istvanek J."/>
            <person name="Jaros M."/>
            <person name="Krenek A."/>
            <person name="Repkova J."/>
        </authorList>
    </citation>
    <scope>NUCLEOTIDE SEQUENCE [LARGE SCALE GENOMIC DNA]</scope>
    <source>
        <strain evidence="3">cv. Tatra</strain>
        <tissue evidence="2">Young leaves</tissue>
    </source>
</reference>
<gene>
    <name evidence="2" type="ORF">L195_g032544</name>
</gene>
<comment type="caution">
    <text evidence="2">The sequence shown here is derived from an EMBL/GenBank/DDBJ whole genome shotgun (WGS) entry which is preliminary data.</text>
</comment>
<dbReference type="EMBL" id="ASHM01030926">
    <property type="protein sequence ID" value="PNX76591.1"/>
    <property type="molecule type" value="Genomic_DNA"/>
</dbReference>
<feature type="region of interest" description="Disordered" evidence="1">
    <location>
        <begin position="1"/>
        <end position="65"/>
    </location>
</feature>
<evidence type="ECO:0000313" key="2">
    <source>
        <dbReference type="EMBL" id="PNX76591.1"/>
    </source>
</evidence>
<dbReference type="AlphaFoldDB" id="A0A2K3LDI5"/>
<reference evidence="2 3" key="2">
    <citation type="journal article" date="2017" name="Front. Plant Sci.">
        <title>Gene Classification and Mining of Molecular Markers Useful in Red Clover (Trifolium pratense) Breeding.</title>
        <authorList>
            <person name="Istvanek J."/>
            <person name="Dluhosova J."/>
            <person name="Dluhos P."/>
            <person name="Patkova L."/>
            <person name="Nedelnik J."/>
            <person name="Repkova J."/>
        </authorList>
    </citation>
    <scope>NUCLEOTIDE SEQUENCE [LARGE SCALE GENOMIC DNA]</scope>
    <source>
        <strain evidence="3">cv. Tatra</strain>
        <tissue evidence="2">Young leaves</tissue>
    </source>
</reference>
<protein>
    <submittedName>
        <fullName evidence="2">Uncharacterized protein</fullName>
    </submittedName>
</protein>
<feature type="non-terminal residue" evidence="2">
    <location>
        <position position="1"/>
    </location>
</feature>
<dbReference type="Proteomes" id="UP000236291">
    <property type="component" value="Unassembled WGS sequence"/>
</dbReference>
<evidence type="ECO:0000256" key="1">
    <source>
        <dbReference type="SAM" id="MobiDB-lite"/>
    </source>
</evidence>
<name>A0A2K3LDI5_TRIPR</name>
<sequence>SFQTTRTRNFETTKENSGGRPEHPAEENRTRNSKTTNPTPEKKKKARTREKGPAGADSDKVVRRADRILVRITTTALSTL</sequence>
<organism evidence="2 3">
    <name type="scientific">Trifolium pratense</name>
    <name type="common">Red clover</name>
    <dbReference type="NCBI Taxonomy" id="57577"/>
    <lineage>
        <taxon>Eukaryota</taxon>
        <taxon>Viridiplantae</taxon>
        <taxon>Streptophyta</taxon>
        <taxon>Embryophyta</taxon>
        <taxon>Tracheophyta</taxon>
        <taxon>Spermatophyta</taxon>
        <taxon>Magnoliopsida</taxon>
        <taxon>eudicotyledons</taxon>
        <taxon>Gunneridae</taxon>
        <taxon>Pentapetalae</taxon>
        <taxon>rosids</taxon>
        <taxon>fabids</taxon>
        <taxon>Fabales</taxon>
        <taxon>Fabaceae</taxon>
        <taxon>Papilionoideae</taxon>
        <taxon>50 kb inversion clade</taxon>
        <taxon>NPAAA clade</taxon>
        <taxon>Hologalegina</taxon>
        <taxon>IRL clade</taxon>
        <taxon>Trifolieae</taxon>
        <taxon>Trifolium</taxon>
    </lineage>
</organism>
<feature type="compositionally biased region" description="Basic and acidic residues" evidence="1">
    <location>
        <begin position="20"/>
        <end position="30"/>
    </location>
</feature>
<accession>A0A2K3LDI5</accession>
<evidence type="ECO:0000313" key="3">
    <source>
        <dbReference type="Proteomes" id="UP000236291"/>
    </source>
</evidence>